<protein>
    <submittedName>
        <fullName evidence="3">Rhodanese-like domain-containing protein</fullName>
    </submittedName>
</protein>
<dbReference type="CDD" id="cd00158">
    <property type="entry name" value="RHOD"/>
    <property type="match status" value="1"/>
</dbReference>
<dbReference type="PROSITE" id="PS50206">
    <property type="entry name" value="RHODANESE_3"/>
    <property type="match status" value="1"/>
</dbReference>
<dbReference type="PANTHER" id="PTHR43031">
    <property type="entry name" value="FAD-DEPENDENT OXIDOREDUCTASE"/>
    <property type="match status" value="1"/>
</dbReference>
<feature type="domain" description="Rhodanese" evidence="2">
    <location>
        <begin position="44"/>
        <end position="131"/>
    </location>
</feature>
<evidence type="ECO:0000256" key="1">
    <source>
        <dbReference type="SAM" id="Phobius"/>
    </source>
</evidence>
<dbReference type="AlphaFoldDB" id="A0A6G8AX54"/>
<dbReference type="RefSeq" id="WP_166035845.1">
    <property type="nucleotide sequence ID" value="NZ_CP049887.1"/>
</dbReference>
<name>A0A6G8AX54_9ENTE</name>
<gene>
    <name evidence="3" type="ORF">G7082_14145</name>
</gene>
<reference evidence="3 4" key="1">
    <citation type="submission" date="2020-03" db="EMBL/GenBank/DDBJ databases">
        <title>Vagococcus sp. nov., isolated from beetles.</title>
        <authorList>
            <person name="Hyun D.-W."/>
            <person name="Bae J.-W."/>
        </authorList>
    </citation>
    <scope>NUCLEOTIDE SEQUENCE [LARGE SCALE GENOMIC DNA]</scope>
    <source>
        <strain evidence="3 4">HDW17B</strain>
    </source>
</reference>
<evidence type="ECO:0000313" key="3">
    <source>
        <dbReference type="EMBL" id="QIL49560.1"/>
    </source>
</evidence>
<keyword evidence="4" id="KW-1185">Reference proteome</keyword>
<accession>A0A6G8AX54</accession>
<dbReference type="InterPro" id="IPR036873">
    <property type="entry name" value="Rhodanese-like_dom_sf"/>
</dbReference>
<dbReference type="EMBL" id="CP049887">
    <property type="protein sequence ID" value="QIL49560.1"/>
    <property type="molecule type" value="Genomic_DNA"/>
</dbReference>
<feature type="transmembrane region" description="Helical" evidence="1">
    <location>
        <begin position="6"/>
        <end position="27"/>
    </location>
</feature>
<dbReference type="Pfam" id="PF00581">
    <property type="entry name" value="Rhodanese"/>
    <property type="match status" value="1"/>
</dbReference>
<keyword evidence="1" id="KW-0812">Transmembrane</keyword>
<dbReference type="InterPro" id="IPR050229">
    <property type="entry name" value="GlpE_sulfurtransferase"/>
</dbReference>
<dbReference type="SMART" id="SM00450">
    <property type="entry name" value="RHOD"/>
    <property type="match status" value="1"/>
</dbReference>
<dbReference type="KEGG" id="vhy:G7082_14145"/>
<organism evidence="3 4">
    <name type="scientific">Vagococcus hydrophili</name>
    <dbReference type="NCBI Taxonomy" id="2714947"/>
    <lineage>
        <taxon>Bacteria</taxon>
        <taxon>Bacillati</taxon>
        <taxon>Bacillota</taxon>
        <taxon>Bacilli</taxon>
        <taxon>Lactobacillales</taxon>
        <taxon>Enterococcaceae</taxon>
        <taxon>Vagococcus</taxon>
    </lineage>
</organism>
<dbReference type="InterPro" id="IPR001763">
    <property type="entry name" value="Rhodanese-like_dom"/>
</dbReference>
<proteinExistence type="predicted"/>
<dbReference type="Gene3D" id="3.40.250.10">
    <property type="entry name" value="Rhodanese-like domain"/>
    <property type="match status" value="1"/>
</dbReference>
<dbReference type="Proteomes" id="UP000501747">
    <property type="component" value="Chromosome"/>
</dbReference>
<sequence>MGFIATLNIFLFSIILIYGLYRTYFFIMRKRSATLLTQDEFKENMRNAQVIDVREKEEFNRGHIMGARSVPYTISKAHKEYLTAIRKDKPIYLYDNRTNMSSFMAKLLKKEGYTNIYILKGGYSDWSGKTKKK</sequence>
<dbReference type="PANTHER" id="PTHR43031:SF18">
    <property type="entry name" value="RHODANESE-RELATED SULFURTRANSFERASES"/>
    <property type="match status" value="1"/>
</dbReference>
<dbReference type="SUPFAM" id="SSF52821">
    <property type="entry name" value="Rhodanese/Cell cycle control phosphatase"/>
    <property type="match status" value="1"/>
</dbReference>
<keyword evidence="1" id="KW-1133">Transmembrane helix</keyword>
<evidence type="ECO:0000313" key="4">
    <source>
        <dbReference type="Proteomes" id="UP000501747"/>
    </source>
</evidence>
<evidence type="ECO:0000259" key="2">
    <source>
        <dbReference type="PROSITE" id="PS50206"/>
    </source>
</evidence>
<keyword evidence="1" id="KW-0472">Membrane</keyword>